<dbReference type="OMA" id="AMCDESP"/>
<keyword evidence="1" id="KW-0732">Signal</keyword>
<dbReference type="EMBL" id="JNVN01003456">
    <property type="protein sequence ID" value="KHJ30926.1"/>
    <property type="molecule type" value="Genomic_DNA"/>
</dbReference>
<dbReference type="InterPro" id="IPR029058">
    <property type="entry name" value="AB_hydrolase_fold"/>
</dbReference>
<feature type="signal peptide" evidence="1">
    <location>
        <begin position="1"/>
        <end position="15"/>
    </location>
</feature>
<dbReference type="PANTHER" id="PTHR37574">
    <property type="entry name" value="LIPASE B"/>
    <property type="match status" value="1"/>
</dbReference>
<gene>
    <name evidence="2" type="ORF">EV44_g0043</name>
</gene>
<protein>
    <submittedName>
        <fullName evidence="2">Putative lipase b protein</fullName>
    </submittedName>
</protein>
<dbReference type="InterPro" id="IPR053228">
    <property type="entry name" value="Stereospecific_Lipase"/>
</dbReference>
<dbReference type="OrthoDB" id="4605274at2759"/>
<evidence type="ECO:0000313" key="3">
    <source>
        <dbReference type="Proteomes" id="UP000030854"/>
    </source>
</evidence>
<name>A0A0B1P1Y8_UNCNE</name>
<proteinExistence type="predicted"/>
<organism evidence="2 3">
    <name type="scientific">Uncinula necator</name>
    <name type="common">Grape powdery mildew</name>
    <dbReference type="NCBI Taxonomy" id="52586"/>
    <lineage>
        <taxon>Eukaryota</taxon>
        <taxon>Fungi</taxon>
        <taxon>Dikarya</taxon>
        <taxon>Ascomycota</taxon>
        <taxon>Pezizomycotina</taxon>
        <taxon>Leotiomycetes</taxon>
        <taxon>Erysiphales</taxon>
        <taxon>Erysiphaceae</taxon>
        <taxon>Erysiphe</taxon>
    </lineage>
</organism>
<comment type="caution">
    <text evidence="2">The sequence shown here is derived from an EMBL/GenBank/DDBJ whole genome shotgun (WGS) entry which is preliminary data.</text>
</comment>
<dbReference type="SUPFAM" id="SSF53474">
    <property type="entry name" value="alpha/beta-Hydrolases"/>
    <property type="match status" value="1"/>
</dbReference>
<evidence type="ECO:0000313" key="2">
    <source>
        <dbReference type="EMBL" id="KHJ30926.1"/>
    </source>
</evidence>
<dbReference type="AlphaFoldDB" id="A0A0B1P1Y8"/>
<dbReference type="Gene3D" id="3.40.50.1820">
    <property type="entry name" value="alpha/beta hydrolase"/>
    <property type="match status" value="1"/>
</dbReference>
<dbReference type="Proteomes" id="UP000030854">
    <property type="component" value="Unassembled WGS sequence"/>
</dbReference>
<accession>A0A0B1P1Y8</accession>
<dbReference type="HOGENOM" id="CLU_029537_0_1_1"/>
<feature type="chain" id="PRO_5013062540" evidence="1">
    <location>
        <begin position="16"/>
        <end position="492"/>
    </location>
</feature>
<keyword evidence="3" id="KW-1185">Reference proteome</keyword>
<sequence length="492" mass="53001">MRVTLLLSSALTVAAIPAAFDSNFLKSSSTSRLTSNGRVMLATDANPSGNAADNDYNSVPSSFRDENNMVGHAKYVSGSIANGTITEKDAPSVIQALFMAATPTSTPTSIPDTMARANSAFKMQNTSPSGNSTEPNLMASALDMMMNGLVTPETHNNILNKAAVPTFNNPPVPAEKNFYTKEGNAPFSLPEEQLRSAIQIPPTFTYGQKQPVLMAPGTGASGYETFGNTMGKLLATTPFADPVYISIPGNLLNDVQINAEFVAYALQYLQAMTNQNVAIVTWSQGSLDMQWSLKYWPSIRNITTDFIAISPDFHGTRLAYLLCTGNQNINMIGCTPAISQQAYNSRFINRLRQNGGDAAYVPTTTVYSQFDEIVQPQFGRQASGIIREGNGVAVSNNLLQDVCRGQEGAGLFLHEGVLYSSTAYALVVDALTHDGPGSIDRVRSTCSQTTPEGITDLDVVQVEALIVVILFRVLTFAPKVVREPELKEYATN</sequence>
<evidence type="ECO:0000256" key="1">
    <source>
        <dbReference type="SAM" id="SignalP"/>
    </source>
</evidence>
<dbReference type="STRING" id="52586.A0A0B1P1Y8"/>
<reference evidence="2 3" key="1">
    <citation type="journal article" date="2014" name="BMC Genomics">
        <title>Adaptive genomic structural variation in the grape powdery mildew pathogen, Erysiphe necator.</title>
        <authorList>
            <person name="Jones L."/>
            <person name="Riaz S."/>
            <person name="Morales-Cruz A."/>
            <person name="Amrine K.C."/>
            <person name="McGuire B."/>
            <person name="Gubler W.D."/>
            <person name="Walker M.A."/>
            <person name="Cantu D."/>
        </authorList>
    </citation>
    <scope>NUCLEOTIDE SEQUENCE [LARGE SCALE GENOMIC DNA]</scope>
    <source>
        <strain evidence="3">c</strain>
    </source>
</reference>
<dbReference type="PANTHER" id="PTHR37574:SF1">
    <property type="entry name" value="LIPASE B"/>
    <property type="match status" value="1"/>
</dbReference>